<sequence>MKKLAIIALATAASSAFAFNWGQNPQPQPNAPCDTCPQIDIKGASVQTVSATFSTFGNEGYNGGNAQQNVSSNSGNVLVTAPSNQTTTAFGSAVTNKADGNNAYASQNLSSNVGKVNIAAMSMQTTSLAGSVVFNKAGANSKAVQNLATNNGCIACK</sequence>
<protein>
    <submittedName>
        <fullName evidence="2">Uncharacterized protein</fullName>
    </submittedName>
</protein>
<evidence type="ECO:0000313" key="3">
    <source>
        <dbReference type="Proteomes" id="UP001596495"/>
    </source>
</evidence>
<name>A0ABW2RDK2_9BURK</name>
<accession>A0ABW2RDK2</accession>
<dbReference type="RefSeq" id="WP_382259624.1">
    <property type="nucleotide sequence ID" value="NZ_JBHTBX010000014.1"/>
</dbReference>
<feature type="signal peptide" evidence="1">
    <location>
        <begin position="1"/>
        <end position="18"/>
    </location>
</feature>
<keyword evidence="3" id="KW-1185">Reference proteome</keyword>
<gene>
    <name evidence="2" type="ORF">ACFQNJ_16835</name>
</gene>
<reference evidence="3" key="1">
    <citation type="journal article" date="2019" name="Int. J. Syst. Evol. Microbiol.">
        <title>The Global Catalogue of Microorganisms (GCM) 10K type strain sequencing project: providing services to taxonomists for standard genome sequencing and annotation.</title>
        <authorList>
            <consortium name="The Broad Institute Genomics Platform"/>
            <consortium name="The Broad Institute Genome Sequencing Center for Infectious Disease"/>
            <person name="Wu L."/>
            <person name="Ma J."/>
        </authorList>
    </citation>
    <scope>NUCLEOTIDE SEQUENCE [LARGE SCALE GENOMIC DNA]</scope>
    <source>
        <strain evidence="3">CCUG 54518</strain>
    </source>
</reference>
<keyword evidence="1" id="KW-0732">Signal</keyword>
<dbReference type="Proteomes" id="UP001596495">
    <property type="component" value="Unassembled WGS sequence"/>
</dbReference>
<evidence type="ECO:0000313" key="2">
    <source>
        <dbReference type="EMBL" id="MFC7436175.1"/>
    </source>
</evidence>
<proteinExistence type="predicted"/>
<feature type="chain" id="PRO_5045063852" evidence="1">
    <location>
        <begin position="19"/>
        <end position="157"/>
    </location>
</feature>
<organism evidence="2 3">
    <name type="scientific">Hydrogenophaga bisanensis</name>
    <dbReference type="NCBI Taxonomy" id="439611"/>
    <lineage>
        <taxon>Bacteria</taxon>
        <taxon>Pseudomonadati</taxon>
        <taxon>Pseudomonadota</taxon>
        <taxon>Betaproteobacteria</taxon>
        <taxon>Burkholderiales</taxon>
        <taxon>Comamonadaceae</taxon>
        <taxon>Hydrogenophaga</taxon>
    </lineage>
</organism>
<comment type="caution">
    <text evidence="2">The sequence shown here is derived from an EMBL/GenBank/DDBJ whole genome shotgun (WGS) entry which is preliminary data.</text>
</comment>
<dbReference type="EMBL" id="JBHTBX010000014">
    <property type="protein sequence ID" value="MFC7436175.1"/>
    <property type="molecule type" value="Genomic_DNA"/>
</dbReference>
<evidence type="ECO:0000256" key="1">
    <source>
        <dbReference type="SAM" id="SignalP"/>
    </source>
</evidence>